<reference evidence="2" key="1">
    <citation type="journal article" date="2022" name="Mol. Ecol. Resour.">
        <title>The genomes of chicory, endive, great burdock and yacon provide insights into Asteraceae palaeo-polyploidization history and plant inulin production.</title>
        <authorList>
            <person name="Fan W."/>
            <person name="Wang S."/>
            <person name="Wang H."/>
            <person name="Wang A."/>
            <person name="Jiang F."/>
            <person name="Liu H."/>
            <person name="Zhao H."/>
            <person name="Xu D."/>
            <person name="Zhang Y."/>
        </authorList>
    </citation>
    <scope>NUCLEOTIDE SEQUENCE [LARGE SCALE GENOMIC DNA]</scope>
    <source>
        <strain evidence="2">cv. Punajuju</strain>
    </source>
</reference>
<reference evidence="1 2" key="2">
    <citation type="journal article" date="2022" name="Mol. Ecol. Resour.">
        <title>The genomes of chicory, endive, great burdock and yacon provide insights into Asteraceae paleo-polyploidization history and plant inulin production.</title>
        <authorList>
            <person name="Fan W."/>
            <person name="Wang S."/>
            <person name="Wang H."/>
            <person name="Wang A."/>
            <person name="Jiang F."/>
            <person name="Liu H."/>
            <person name="Zhao H."/>
            <person name="Xu D."/>
            <person name="Zhang Y."/>
        </authorList>
    </citation>
    <scope>NUCLEOTIDE SEQUENCE [LARGE SCALE GENOMIC DNA]</scope>
    <source>
        <strain evidence="2">cv. Punajuju</strain>
        <tissue evidence="1">Leaves</tissue>
    </source>
</reference>
<comment type="caution">
    <text evidence="1">The sequence shown here is derived from an EMBL/GenBank/DDBJ whole genome shotgun (WGS) entry which is preliminary data.</text>
</comment>
<keyword evidence="2" id="KW-1185">Reference proteome</keyword>
<protein>
    <submittedName>
        <fullName evidence="1">Uncharacterized protein</fullName>
    </submittedName>
</protein>
<organism evidence="1 2">
    <name type="scientific">Cichorium intybus</name>
    <name type="common">Chicory</name>
    <dbReference type="NCBI Taxonomy" id="13427"/>
    <lineage>
        <taxon>Eukaryota</taxon>
        <taxon>Viridiplantae</taxon>
        <taxon>Streptophyta</taxon>
        <taxon>Embryophyta</taxon>
        <taxon>Tracheophyta</taxon>
        <taxon>Spermatophyta</taxon>
        <taxon>Magnoliopsida</taxon>
        <taxon>eudicotyledons</taxon>
        <taxon>Gunneridae</taxon>
        <taxon>Pentapetalae</taxon>
        <taxon>asterids</taxon>
        <taxon>campanulids</taxon>
        <taxon>Asterales</taxon>
        <taxon>Asteraceae</taxon>
        <taxon>Cichorioideae</taxon>
        <taxon>Cichorieae</taxon>
        <taxon>Cichoriinae</taxon>
        <taxon>Cichorium</taxon>
    </lineage>
</organism>
<sequence length="129" mass="14630">MYSSYTSVGVSVNRIKPRNRPNRTLYGHASELEKFSSEDVEDESLGLKFDILNWWKINSPRFPILSLLARDVLAIPISIVASESVFSTSGRVLDVFRSSLNTDMVECLTFVEAEVIQRIHKIELKHGCI</sequence>
<dbReference type="EMBL" id="CM042012">
    <property type="protein sequence ID" value="KAI3750702.1"/>
    <property type="molecule type" value="Genomic_DNA"/>
</dbReference>
<evidence type="ECO:0000313" key="2">
    <source>
        <dbReference type="Proteomes" id="UP001055811"/>
    </source>
</evidence>
<accession>A0ACB9DWT5</accession>
<name>A0ACB9DWT5_CICIN</name>
<evidence type="ECO:0000313" key="1">
    <source>
        <dbReference type="EMBL" id="KAI3750702.1"/>
    </source>
</evidence>
<dbReference type="Proteomes" id="UP001055811">
    <property type="component" value="Linkage Group LG04"/>
</dbReference>
<proteinExistence type="predicted"/>
<gene>
    <name evidence="1" type="ORF">L2E82_21455</name>
</gene>